<dbReference type="InterPro" id="IPR006554">
    <property type="entry name" value="Helicase-like_DEXD_c2"/>
</dbReference>
<dbReference type="GO" id="GO:1990918">
    <property type="term" value="P:double-strand break repair involved in meiotic recombination"/>
    <property type="evidence" value="ECO:0007669"/>
    <property type="project" value="TreeGrafter"/>
</dbReference>
<evidence type="ECO:0000256" key="17">
    <source>
        <dbReference type="ARBA" id="ARBA00048954"/>
    </source>
</evidence>
<keyword evidence="5" id="KW-0479">Metal-binding</keyword>
<feature type="region of interest" description="Disordered" evidence="19">
    <location>
        <begin position="98"/>
        <end position="126"/>
    </location>
</feature>
<accession>A0A2Z5U611</accession>
<dbReference type="GO" id="GO:0016818">
    <property type="term" value="F:hydrolase activity, acting on acid anhydrides, in phosphorus-containing anhydrides"/>
    <property type="evidence" value="ECO:0007669"/>
    <property type="project" value="InterPro"/>
</dbReference>
<evidence type="ECO:0000256" key="13">
    <source>
        <dbReference type="ARBA" id="ARBA00023204"/>
    </source>
</evidence>
<dbReference type="InterPro" id="IPR014013">
    <property type="entry name" value="Helic_SF1/SF2_ATP-bd_DinG/Rad3"/>
</dbReference>
<dbReference type="Pfam" id="PF06733">
    <property type="entry name" value="DEAD_2"/>
    <property type="match status" value="1"/>
</dbReference>
<organism evidence="21">
    <name type="scientific">Reticulitermes speratus</name>
    <dbReference type="NCBI Taxonomy" id="60591"/>
    <lineage>
        <taxon>Eukaryota</taxon>
        <taxon>Metazoa</taxon>
        <taxon>Ecdysozoa</taxon>
        <taxon>Arthropoda</taxon>
        <taxon>Hexapoda</taxon>
        <taxon>Insecta</taxon>
        <taxon>Pterygota</taxon>
        <taxon>Neoptera</taxon>
        <taxon>Polyneoptera</taxon>
        <taxon>Dictyoptera</taxon>
        <taxon>Blattodea</taxon>
        <taxon>Blattoidea</taxon>
        <taxon>Termitoidae</taxon>
        <taxon>Rhinotermitidae</taxon>
        <taxon>Reticulitermes</taxon>
        <taxon>Frontotermes</taxon>
    </lineage>
</organism>
<evidence type="ECO:0000256" key="14">
    <source>
        <dbReference type="ARBA" id="ARBA00023235"/>
    </source>
</evidence>
<keyword evidence="8" id="KW-0378">Hydrolase</keyword>
<evidence type="ECO:0000256" key="15">
    <source>
        <dbReference type="ARBA" id="ARBA00023242"/>
    </source>
</evidence>
<comment type="cofactor">
    <cofactor evidence="1">
        <name>[4Fe-4S] cluster</name>
        <dbReference type="ChEBI" id="CHEBI:49883"/>
    </cofactor>
</comment>
<evidence type="ECO:0000313" key="21">
    <source>
        <dbReference type="EMBL" id="BBA93743.1"/>
    </source>
</evidence>
<evidence type="ECO:0000256" key="7">
    <source>
        <dbReference type="ARBA" id="ARBA00022763"/>
    </source>
</evidence>
<reference evidence="21" key="2">
    <citation type="submission" date="2017-10" db="EMBL/GenBank/DDBJ databases">
        <title>High Expression of DNA Repair Genes in Long-Lived Termite King.</title>
        <authorList>
            <person name="Tasaki E."/>
            <person name="Mitaka Y."/>
            <person name="Nozaki T."/>
            <person name="Kobayashi K."/>
            <person name="Matsuura K."/>
            <person name="Iuchi Y."/>
        </authorList>
    </citation>
    <scope>NUCLEOTIDE SEQUENCE</scope>
</reference>
<dbReference type="InterPro" id="IPR010614">
    <property type="entry name" value="RAD3-like_helicase_DEAD"/>
</dbReference>
<keyword evidence="10" id="KW-0067">ATP-binding</keyword>
<dbReference type="GO" id="GO:0003677">
    <property type="term" value="F:DNA binding"/>
    <property type="evidence" value="ECO:0007669"/>
    <property type="project" value="InterPro"/>
</dbReference>
<evidence type="ECO:0000256" key="6">
    <source>
        <dbReference type="ARBA" id="ARBA00022741"/>
    </source>
</evidence>
<dbReference type="GO" id="GO:0043139">
    <property type="term" value="F:5'-3' DNA helicase activity"/>
    <property type="evidence" value="ECO:0007669"/>
    <property type="project" value="UniProtKB-EC"/>
</dbReference>
<keyword evidence="13" id="KW-0234">DNA repair</keyword>
<dbReference type="GO" id="GO:0051539">
    <property type="term" value="F:4 iron, 4 sulfur cluster binding"/>
    <property type="evidence" value="ECO:0007669"/>
    <property type="project" value="UniProtKB-KW"/>
</dbReference>
<dbReference type="SUPFAM" id="SSF52540">
    <property type="entry name" value="P-loop containing nucleoside triphosphate hydrolases"/>
    <property type="match status" value="1"/>
</dbReference>
<comment type="subcellular location">
    <subcellularLocation>
        <location evidence="2">Nucleus</location>
    </subcellularLocation>
</comment>
<dbReference type="EC" id="5.6.2.3" evidence="16"/>
<sequence length="921" mass="105314">MDASDPPTPTTNTGPRKFFVAGVEMEFPVKPYKCQLSTMNMVIRGLRHMTNTLIESPTGSGKTLSLICSSLAWQRAEYVHMKEILEKEAIENAVKFEEEKRHQMQEEQDKMQRKQSQKEEEELQARRKADEGRVIVYYDDSEDDMEDFQLRSKKIVKMKKIMKDSSNVVRTSSDSVTHTPDSTHTTGQEMKHCSTLPCQSFKNGVCQSPCSVPHKEELPTQTDEAPDISIQSKLTLDTSWLSPQDGFKHSEEVTCCTKPQVPKIFYCSRTHQQIQQVVHELRKTVYKDVKMTILSSREHTCIHTPWRGHSFRNKTEMCCALLDPVEGPGCMYKNGRMSSHTALESCNLESPWDLEDLVQAGRRVKCCPYFTSRDLIATADIVFCPYVYLIDPKIRNTMNLQLRGAVILLDEAHNIEDCCRDAGSYSVLYDDIFQSMKDCKRVASMELLPEVHNNLALFLNNLMNWMSQKIQCAQQHQTDREQTEAGILGGANAVASFEEHYINIETIMEFKRNVMEAVAETNNEENVQQTKKSFERHGILRTTTFVLEGLSLVFCFMYDNKMQHIWDYYVVVCKNSLVGSAARNDLLSDSTNANGRSRLIVEEDVPHLNWGHYLNFLCMNPGVVFRPIADVVRSIVLTSGTLAPLVTFNSELGTNFTNEMQALHIIDENQLWVGALGSGPRGKELQASYRLTDMTDFRQELGNTILQVCKVIPYGVLCFLPSYGLLEALRQHWLMSGIWDELEVHKEVLCEMRGNKDFLPTIQAYYSSVRQCELGMGKGPLLFAIMRGKVSEGLDFADNRARGVITVGIPYPHLLDIQVGLKKKYNDANIKRGLKSGSEWYETQAYRALNQALGRCIRHRNDWGALIIIDKRFLTEERHLQGLSKWIRRKMQLFPTFEKLHSSLRNFVQYHNPVVPEHIAE</sequence>
<keyword evidence="9" id="KW-0347">Helicase</keyword>
<feature type="region of interest" description="Disordered" evidence="19">
    <location>
        <begin position="169"/>
        <end position="189"/>
    </location>
</feature>
<evidence type="ECO:0000256" key="11">
    <source>
        <dbReference type="ARBA" id="ARBA00023004"/>
    </source>
</evidence>
<dbReference type="Pfam" id="PF13307">
    <property type="entry name" value="Helicase_C_2"/>
    <property type="match status" value="1"/>
</dbReference>
<dbReference type="PANTHER" id="PTHR11472">
    <property type="entry name" value="DNA REPAIR DEAD HELICASE RAD3/XP-D SUBFAMILY MEMBER"/>
    <property type="match status" value="1"/>
</dbReference>
<keyword evidence="4" id="KW-0004">4Fe-4S</keyword>
<keyword evidence="12" id="KW-0411">Iron-sulfur</keyword>
<dbReference type="FunFam" id="3.40.50.300:FF:000731">
    <property type="entry name" value="Fanconi anemia group J protein homolog"/>
    <property type="match status" value="1"/>
</dbReference>
<dbReference type="GO" id="GO:0005634">
    <property type="term" value="C:nucleus"/>
    <property type="evidence" value="ECO:0007669"/>
    <property type="project" value="UniProtKB-SubCell"/>
</dbReference>
<evidence type="ECO:0000256" key="10">
    <source>
        <dbReference type="ARBA" id="ARBA00022840"/>
    </source>
</evidence>
<evidence type="ECO:0000256" key="9">
    <source>
        <dbReference type="ARBA" id="ARBA00022806"/>
    </source>
</evidence>
<keyword evidence="6" id="KW-0547">Nucleotide-binding</keyword>
<name>A0A2Z5U611_9NEOP</name>
<evidence type="ECO:0000256" key="4">
    <source>
        <dbReference type="ARBA" id="ARBA00022485"/>
    </source>
</evidence>
<comment type="catalytic activity">
    <reaction evidence="17">
        <text>ATP + H2O = ADP + phosphate + H(+)</text>
        <dbReference type="Rhea" id="RHEA:13065"/>
        <dbReference type="ChEBI" id="CHEBI:15377"/>
        <dbReference type="ChEBI" id="CHEBI:15378"/>
        <dbReference type="ChEBI" id="CHEBI:30616"/>
        <dbReference type="ChEBI" id="CHEBI:43474"/>
        <dbReference type="ChEBI" id="CHEBI:456216"/>
        <dbReference type="EC" id="5.6.2.3"/>
    </reaction>
</comment>
<dbReference type="EMBL" id="FX985856">
    <property type="protein sequence ID" value="BBA93743.1"/>
    <property type="molecule type" value="mRNA"/>
</dbReference>
<protein>
    <recommendedName>
        <fullName evidence="16">DNA 5'-3' helicase</fullName>
        <ecNumber evidence="16">5.6.2.3</ecNumber>
    </recommendedName>
    <alternativeName>
        <fullName evidence="18">DNA 5'-3' helicase FANCJ</fullName>
    </alternativeName>
</protein>
<keyword evidence="11" id="KW-0408">Iron</keyword>
<dbReference type="SMART" id="SM00488">
    <property type="entry name" value="DEXDc2"/>
    <property type="match status" value="1"/>
</dbReference>
<evidence type="ECO:0000259" key="20">
    <source>
        <dbReference type="PROSITE" id="PS51193"/>
    </source>
</evidence>
<dbReference type="CDD" id="cd18788">
    <property type="entry name" value="SF2_C_XPD"/>
    <property type="match status" value="1"/>
</dbReference>
<dbReference type="InterPro" id="IPR027417">
    <property type="entry name" value="P-loop_NTPase"/>
</dbReference>
<dbReference type="NCBIfam" id="TIGR00604">
    <property type="entry name" value="rad3"/>
    <property type="match status" value="1"/>
</dbReference>
<keyword evidence="7" id="KW-0227">DNA damage</keyword>
<dbReference type="PROSITE" id="PS51193">
    <property type="entry name" value="HELICASE_ATP_BIND_2"/>
    <property type="match status" value="1"/>
</dbReference>
<reference evidence="21" key="1">
    <citation type="journal article" date="2016" name="PLoS ONE">
        <title>Caste-Specific and Sex-Specific Expression of Chemoreceptor Genes in a Termite.</title>
        <authorList>
            <person name="Mitaka Y."/>
            <person name="Kobayashi K."/>
            <person name="Mikheyev A."/>
            <person name="Tin M.M.Y."/>
            <person name="Watanabe Y."/>
            <person name="Matsuura K."/>
        </authorList>
    </citation>
    <scope>NUCLEOTIDE SEQUENCE</scope>
</reference>
<keyword evidence="15" id="KW-0539">Nucleus</keyword>
<evidence type="ECO:0000256" key="16">
    <source>
        <dbReference type="ARBA" id="ARBA00044969"/>
    </source>
</evidence>
<feature type="compositionally biased region" description="Polar residues" evidence="19">
    <location>
        <begin position="169"/>
        <end position="188"/>
    </location>
</feature>
<evidence type="ECO:0000256" key="3">
    <source>
        <dbReference type="ARBA" id="ARBA00008792"/>
    </source>
</evidence>
<evidence type="ECO:0000256" key="5">
    <source>
        <dbReference type="ARBA" id="ARBA00022723"/>
    </source>
</evidence>
<evidence type="ECO:0000256" key="1">
    <source>
        <dbReference type="ARBA" id="ARBA00001966"/>
    </source>
</evidence>
<evidence type="ECO:0000256" key="18">
    <source>
        <dbReference type="ARBA" id="ARBA00082714"/>
    </source>
</evidence>
<dbReference type="GO" id="GO:0006289">
    <property type="term" value="P:nucleotide-excision repair"/>
    <property type="evidence" value="ECO:0007669"/>
    <property type="project" value="TreeGrafter"/>
</dbReference>
<evidence type="ECO:0000256" key="8">
    <source>
        <dbReference type="ARBA" id="ARBA00022801"/>
    </source>
</evidence>
<keyword evidence="14" id="KW-0413">Isomerase</keyword>
<dbReference type="InterPro" id="IPR045028">
    <property type="entry name" value="DinG/Rad3-like"/>
</dbReference>
<dbReference type="PANTHER" id="PTHR11472:SF47">
    <property type="entry name" value="FANCONI ANEMIA GROUP J PROTEIN"/>
    <property type="match status" value="1"/>
</dbReference>
<dbReference type="Gene3D" id="3.40.50.300">
    <property type="entry name" value="P-loop containing nucleotide triphosphate hydrolases"/>
    <property type="match status" value="3"/>
</dbReference>
<comment type="similarity">
    <text evidence="3">Belongs to the DEAD box helicase family. DEAH subfamily.</text>
</comment>
<evidence type="ECO:0000256" key="19">
    <source>
        <dbReference type="SAM" id="MobiDB-lite"/>
    </source>
</evidence>
<dbReference type="InterPro" id="IPR013020">
    <property type="entry name" value="Rad3/Chl1-like"/>
</dbReference>
<feature type="domain" description="Helicase ATP-binding" evidence="20">
    <location>
        <begin position="21"/>
        <end position="473"/>
    </location>
</feature>
<dbReference type="SMART" id="SM00491">
    <property type="entry name" value="HELICc2"/>
    <property type="match status" value="1"/>
</dbReference>
<dbReference type="AlphaFoldDB" id="A0A2Z5U611"/>
<evidence type="ECO:0000256" key="2">
    <source>
        <dbReference type="ARBA" id="ARBA00004123"/>
    </source>
</evidence>
<dbReference type="GO" id="GO:0046872">
    <property type="term" value="F:metal ion binding"/>
    <property type="evidence" value="ECO:0007669"/>
    <property type="project" value="UniProtKB-KW"/>
</dbReference>
<dbReference type="GO" id="GO:0005524">
    <property type="term" value="F:ATP binding"/>
    <property type="evidence" value="ECO:0007669"/>
    <property type="project" value="UniProtKB-KW"/>
</dbReference>
<gene>
    <name evidence="21" type="primary">RsBRIP1</name>
</gene>
<evidence type="ECO:0000256" key="12">
    <source>
        <dbReference type="ARBA" id="ARBA00023014"/>
    </source>
</evidence>
<proteinExistence type="evidence at transcript level"/>
<dbReference type="InterPro" id="IPR006555">
    <property type="entry name" value="ATP-dep_Helicase_C"/>
</dbReference>